<dbReference type="Proteomes" id="UP000318297">
    <property type="component" value="Unassembled WGS sequence"/>
</dbReference>
<sequence>MAGMTRYAQKERSGLCETLLEVGPDAPTLCDGWQTKDLAAHLVVRERRPDAALGMFLPPLAGHLSSVQDGIAGSDWATLVDRVRSGPPRWTPMGALPAIDERMNLAEFYIHHEDVLRAQPDAAHRTLEPAEDAAIWAALPMLAKMTLRDCRVGIVADCDGHGRRTLREPKDQHGSVVVSGEPGEVLLFCYGRQAVADVHLDGADGDLKMIAGTSLGF</sequence>
<dbReference type="SUPFAM" id="SSF109854">
    <property type="entry name" value="DinB/YfiT-like putative metalloenzymes"/>
    <property type="match status" value="1"/>
</dbReference>
<organism evidence="1 2">
    <name type="scientific">Rudaeicoccus suwonensis</name>
    <dbReference type="NCBI Taxonomy" id="657409"/>
    <lineage>
        <taxon>Bacteria</taxon>
        <taxon>Bacillati</taxon>
        <taxon>Actinomycetota</taxon>
        <taxon>Actinomycetes</taxon>
        <taxon>Micrococcales</taxon>
        <taxon>Dermacoccaceae</taxon>
        <taxon>Rudaeicoccus</taxon>
    </lineage>
</organism>
<gene>
    <name evidence="1" type="ORF">BKA23_1366</name>
</gene>
<reference evidence="1 2" key="1">
    <citation type="submission" date="2019-06" db="EMBL/GenBank/DDBJ databases">
        <title>Sequencing the genomes of 1000 actinobacteria strains.</title>
        <authorList>
            <person name="Klenk H.-P."/>
        </authorList>
    </citation>
    <scope>NUCLEOTIDE SEQUENCE [LARGE SCALE GENOMIC DNA]</scope>
    <source>
        <strain evidence="1 2">DSM 19560</strain>
    </source>
</reference>
<evidence type="ECO:0000313" key="1">
    <source>
        <dbReference type="EMBL" id="TWE12554.1"/>
    </source>
</evidence>
<dbReference type="InterPro" id="IPR017517">
    <property type="entry name" value="Maleyloyr_isom"/>
</dbReference>
<keyword evidence="2" id="KW-1185">Reference proteome</keyword>
<dbReference type="AlphaFoldDB" id="A0A561EAB7"/>
<dbReference type="NCBIfam" id="TIGR03085">
    <property type="entry name" value="TIGR03085 family metal-binding protein"/>
    <property type="match status" value="1"/>
</dbReference>
<comment type="caution">
    <text evidence="1">The sequence shown here is derived from an EMBL/GenBank/DDBJ whole genome shotgun (WGS) entry which is preliminary data.</text>
</comment>
<proteinExistence type="predicted"/>
<accession>A0A561EAB7</accession>
<name>A0A561EAB7_9MICO</name>
<dbReference type="InterPro" id="IPR017519">
    <property type="entry name" value="CHP03085"/>
</dbReference>
<dbReference type="EMBL" id="VIVQ01000001">
    <property type="protein sequence ID" value="TWE12554.1"/>
    <property type="molecule type" value="Genomic_DNA"/>
</dbReference>
<evidence type="ECO:0000313" key="2">
    <source>
        <dbReference type="Proteomes" id="UP000318297"/>
    </source>
</evidence>
<protein>
    <submittedName>
        <fullName evidence="1">Uncharacterized protein (TIGR03085 family)</fullName>
    </submittedName>
</protein>
<dbReference type="NCBIfam" id="TIGR03083">
    <property type="entry name" value="maleylpyruvate isomerase family mycothiol-dependent enzyme"/>
    <property type="match status" value="1"/>
</dbReference>
<dbReference type="InterPro" id="IPR034660">
    <property type="entry name" value="DinB/YfiT-like"/>
</dbReference>